<dbReference type="PANTHER" id="PTHR43806">
    <property type="entry name" value="PEPTIDASE S8"/>
    <property type="match status" value="1"/>
</dbReference>
<dbReference type="InterPro" id="IPR036852">
    <property type="entry name" value="Peptidase_S8/S53_dom_sf"/>
</dbReference>
<evidence type="ECO:0000256" key="1">
    <source>
        <dbReference type="ARBA" id="ARBA00011073"/>
    </source>
</evidence>
<dbReference type="PANTHER" id="PTHR43806:SF11">
    <property type="entry name" value="CEREVISIN-RELATED"/>
    <property type="match status" value="1"/>
</dbReference>
<dbReference type="GO" id="GO:0006508">
    <property type="term" value="P:proteolysis"/>
    <property type="evidence" value="ECO:0007669"/>
    <property type="project" value="UniProtKB-KW"/>
</dbReference>
<dbReference type="InterPro" id="IPR000209">
    <property type="entry name" value="Peptidase_S8/S53_dom"/>
</dbReference>
<comment type="caution">
    <text evidence="6">The sequence shown here is derived from an EMBL/GenBank/DDBJ whole genome shotgun (WGS) entry which is preliminary data.</text>
</comment>
<dbReference type="CDD" id="cd04847">
    <property type="entry name" value="Peptidases_S8_Subtilisin_like_2"/>
    <property type="match status" value="1"/>
</dbReference>
<proteinExistence type="inferred from homology"/>
<evidence type="ECO:0000313" key="7">
    <source>
        <dbReference type="Proteomes" id="UP000194286"/>
    </source>
</evidence>
<keyword evidence="4" id="KW-0720">Serine protease</keyword>
<dbReference type="Proteomes" id="UP000194286">
    <property type="component" value="Unassembled WGS sequence"/>
</dbReference>
<dbReference type="Gene3D" id="3.40.50.200">
    <property type="entry name" value="Peptidase S8/S53 domain"/>
    <property type="match status" value="1"/>
</dbReference>
<keyword evidence="2 6" id="KW-0645">Protease</keyword>
<evidence type="ECO:0000256" key="2">
    <source>
        <dbReference type="ARBA" id="ARBA00022670"/>
    </source>
</evidence>
<evidence type="ECO:0000256" key="4">
    <source>
        <dbReference type="ARBA" id="ARBA00022825"/>
    </source>
</evidence>
<gene>
    <name evidence="6" type="ORF">BHL82_08705</name>
</gene>
<dbReference type="InterPro" id="IPR034074">
    <property type="entry name" value="Y4bN_pept_dom"/>
</dbReference>
<dbReference type="InterPro" id="IPR050131">
    <property type="entry name" value="Peptidase_S8_subtilisin-like"/>
</dbReference>
<dbReference type="SUPFAM" id="SSF52743">
    <property type="entry name" value="Subtilisin-like"/>
    <property type="match status" value="1"/>
</dbReference>
<evidence type="ECO:0000313" key="6">
    <source>
        <dbReference type="EMBL" id="OTA82830.1"/>
    </source>
</evidence>
<evidence type="ECO:0000256" key="3">
    <source>
        <dbReference type="ARBA" id="ARBA00022801"/>
    </source>
</evidence>
<keyword evidence="3" id="KW-0378">Hydrolase</keyword>
<protein>
    <submittedName>
        <fullName evidence="6">Serine protease</fullName>
    </submittedName>
</protein>
<sequence>MNNVLSLKGKFDHIANRSRPGSPKLPLNAKVSAQKISSLINDLEKMKDYWDEIKLISDMLISAYYIKIAAKSNRIAGFFSWKGVPNDKVVGAKFGEDSEGKDRHIITYKVNGKDLKQSINNAKVVQKILEEEFDGKIDFKIFNNESEINKLDFKSYEIAKTMFKKIIVDAWYVEKFGVEEVDQKDFEKANTKIVTLYDTGIDTQELLKKIGISVTDDRILGDGRTISLNEEEIKLLVNKAPYLTAMQADDLSHYSPTDFEVKDVSKKMAIQLPSNEPVVGVIDTPFDENVYFSDWVEATNIIGKDISLSSKDYDHGTAIDSIIVDGPSLNPNLDDGCGRFRVKHFGIASSGRTNSFKITKRIEEIIDKNPEIKVWNLSLGSENEINKNFISAEGAALDRLQTEHNIIFIVSATNKGSDDSDEKKIGAPADSINSLVVGAVDKNRHQASYARKGGVLSFFIKPDISYFGGDRGDYLKVYKSDGEYETSGTSYSAAWITRKMAYLIEVIGLSREVAKALIIDSAYGWTNLPKNHNYIGTGIVPRDIKDILETPNDEIRFIVQGVSDKWDTYNYNLPIPVDKDNKYPFFARGTLCYFSKCTRAQGVDYTNTELDLYLGRINDKGRIDSINENHQSDLSDSHIREEDARSNFRKWDTVKHINQTLNPSARPKKVYKNPMWGISVKSKDRLGHNNRKNIPFGIVVTLKEMNGENRIDDFIQQLSLRGWIVSKIDIQERVNVYNQAEEEIEWE</sequence>
<dbReference type="RefSeq" id="WP_086118482.1">
    <property type="nucleotide sequence ID" value="NZ_JAJGVY010000024.1"/>
</dbReference>
<reference evidence="6 7" key="1">
    <citation type="submission" date="2016-09" db="EMBL/GenBank/DDBJ databases">
        <title>Lactobacillus reuteri KLR3005, genome sequencing and assembly.</title>
        <authorList>
            <person name="Lee J.-Y."/>
            <person name="Kim E.B."/>
            <person name="Choi Y.-J."/>
        </authorList>
    </citation>
    <scope>NUCLEOTIDE SEQUENCE [LARGE SCALE GENOMIC DNA]</scope>
    <source>
        <strain evidence="6 7">KLR3005</strain>
    </source>
</reference>
<accession>A0A1Y2UHJ2</accession>
<comment type="similarity">
    <text evidence="1">Belongs to the peptidase S8 family.</text>
</comment>
<dbReference type="AlphaFoldDB" id="A0A1Y2UHJ2"/>
<organism evidence="6 7">
    <name type="scientific">Limosilactobacillus reuteri</name>
    <name type="common">Lactobacillus reuteri</name>
    <dbReference type="NCBI Taxonomy" id="1598"/>
    <lineage>
        <taxon>Bacteria</taxon>
        <taxon>Bacillati</taxon>
        <taxon>Bacillota</taxon>
        <taxon>Bacilli</taxon>
        <taxon>Lactobacillales</taxon>
        <taxon>Lactobacillaceae</taxon>
        <taxon>Limosilactobacillus</taxon>
    </lineage>
</organism>
<dbReference type="Pfam" id="PF00082">
    <property type="entry name" value="Peptidase_S8"/>
    <property type="match status" value="1"/>
</dbReference>
<dbReference type="GO" id="GO:0004252">
    <property type="term" value="F:serine-type endopeptidase activity"/>
    <property type="evidence" value="ECO:0007669"/>
    <property type="project" value="InterPro"/>
</dbReference>
<feature type="domain" description="Peptidase S8/S53" evidence="5">
    <location>
        <begin position="194"/>
        <end position="528"/>
    </location>
</feature>
<name>A0A1Y2UHJ2_LIMRT</name>
<evidence type="ECO:0000259" key="5">
    <source>
        <dbReference type="Pfam" id="PF00082"/>
    </source>
</evidence>
<dbReference type="EMBL" id="MIMU01000115">
    <property type="protein sequence ID" value="OTA82830.1"/>
    <property type="molecule type" value="Genomic_DNA"/>
</dbReference>